<evidence type="ECO:0000256" key="4">
    <source>
        <dbReference type="ARBA" id="ARBA00023125"/>
    </source>
</evidence>
<feature type="region of interest" description="Disordered" evidence="7">
    <location>
        <begin position="19"/>
        <end position="45"/>
    </location>
</feature>
<keyword evidence="3" id="KW-0805">Transcription regulation</keyword>
<dbReference type="EMBL" id="KQ085979">
    <property type="protein sequence ID" value="KLO12367.1"/>
    <property type="molecule type" value="Genomic_DNA"/>
</dbReference>
<feature type="region of interest" description="Disordered" evidence="7">
    <location>
        <begin position="69"/>
        <end position="166"/>
    </location>
</feature>
<evidence type="ECO:0000256" key="2">
    <source>
        <dbReference type="ARBA" id="ARBA00007163"/>
    </source>
</evidence>
<evidence type="ECO:0000259" key="8">
    <source>
        <dbReference type="PROSITE" id="PS50217"/>
    </source>
</evidence>
<name>A0A0H2RL52_9AGAM</name>
<dbReference type="GO" id="GO:0005634">
    <property type="term" value="C:nucleus"/>
    <property type="evidence" value="ECO:0007669"/>
    <property type="project" value="UniProtKB-SubCell"/>
</dbReference>
<keyword evidence="4" id="KW-0238">DNA-binding</keyword>
<organism evidence="9 10">
    <name type="scientific">Schizopora paradoxa</name>
    <dbReference type="NCBI Taxonomy" id="27342"/>
    <lineage>
        <taxon>Eukaryota</taxon>
        <taxon>Fungi</taxon>
        <taxon>Dikarya</taxon>
        <taxon>Basidiomycota</taxon>
        <taxon>Agaricomycotina</taxon>
        <taxon>Agaricomycetes</taxon>
        <taxon>Hymenochaetales</taxon>
        <taxon>Schizoporaceae</taxon>
        <taxon>Schizopora</taxon>
    </lineage>
</organism>
<dbReference type="SMART" id="SM00338">
    <property type="entry name" value="BRLZ"/>
    <property type="match status" value="1"/>
</dbReference>
<keyword evidence="10" id="KW-1185">Reference proteome</keyword>
<feature type="region of interest" description="Disordered" evidence="7">
    <location>
        <begin position="258"/>
        <end position="292"/>
    </location>
</feature>
<dbReference type="InterPro" id="IPR004827">
    <property type="entry name" value="bZIP"/>
</dbReference>
<comment type="subcellular location">
    <subcellularLocation>
        <location evidence="1">Nucleus</location>
    </subcellularLocation>
</comment>
<accession>A0A0H2RL52</accession>
<dbReference type="Proteomes" id="UP000053477">
    <property type="component" value="Unassembled WGS sequence"/>
</dbReference>
<feature type="region of interest" description="Disordered" evidence="7">
    <location>
        <begin position="207"/>
        <end position="231"/>
    </location>
</feature>
<evidence type="ECO:0000256" key="1">
    <source>
        <dbReference type="ARBA" id="ARBA00004123"/>
    </source>
</evidence>
<reference evidence="9 10" key="1">
    <citation type="submission" date="2015-04" db="EMBL/GenBank/DDBJ databases">
        <title>Complete genome sequence of Schizopora paradoxa KUC8140, a cosmopolitan wood degrader in East Asia.</title>
        <authorList>
            <consortium name="DOE Joint Genome Institute"/>
            <person name="Min B."/>
            <person name="Park H."/>
            <person name="Jang Y."/>
            <person name="Kim J.-J."/>
            <person name="Kim K.H."/>
            <person name="Pangilinan J."/>
            <person name="Lipzen A."/>
            <person name="Riley R."/>
            <person name="Grigoriev I.V."/>
            <person name="Spatafora J.W."/>
            <person name="Choi I.-G."/>
        </authorList>
    </citation>
    <scope>NUCLEOTIDE SEQUENCE [LARGE SCALE GENOMIC DNA]</scope>
    <source>
        <strain evidence="9 10">KUC8140</strain>
    </source>
</reference>
<evidence type="ECO:0000256" key="5">
    <source>
        <dbReference type="ARBA" id="ARBA00023163"/>
    </source>
</evidence>
<evidence type="ECO:0000313" key="9">
    <source>
        <dbReference type="EMBL" id="KLO12367.1"/>
    </source>
</evidence>
<feature type="compositionally biased region" description="Low complexity" evidence="7">
    <location>
        <begin position="271"/>
        <end position="285"/>
    </location>
</feature>
<comment type="similarity">
    <text evidence="2">Belongs to the bZIP family.</text>
</comment>
<dbReference type="GO" id="GO:0003700">
    <property type="term" value="F:DNA-binding transcription factor activity"/>
    <property type="evidence" value="ECO:0007669"/>
    <property type="project" value="InterPro"/>
</dbReference>
<protein>
    <recommendedName>
        <fullName evidence="8">BZIP domain-containing protein</fullName>
    </recommendedName>
</protein>
<gene>
    <name evidence="9" type="ORF">SCHPADRAFT_915652</name>
</gene>
<feature type="domain" description="BZIP" evidence="8">
    <location>
        <begin position="163"/>
        <end position="213"/>
    </location>
</feature>
<dbReference type="STRING" id="27342.A0A0H2RL52"/>
<feature type="region of interest" description="Disordered" evidence="7">
    <location>
        <begin position="373"/>
        <end position="395"/>
    </location>
</feature>
<evidence type="ECO:0000256" key="7">
    <source>
        <dbReference type="SAM" id="MobiDB-lite"/>
    </source>
</evidence>
<keyword evidence="5" id="KW-0804">Transcription</keyword>
<dbReference type="PANTHER" id="PTHR47416">
    <property type="entry name" value="BASIC-LEUCINE ZIPPER TRANSCRIPTION FACTOR F-RELATED"/>
    <property type="match status" value="1"/>
</dbReference>
<keyword evidence="6" id="KW-0539">Nucleus</keyword>
<dbReference type="SUPFAM" id="SSF57959">
    <property type="entry name" value="Leucine zipper domain"/>
    <property type="match status" value="1"/>
</dbReference>
<evidence type="ECO:0000256" key="6">
    <source>
        <dbReference type="ARBA" id="ARBA00023242"/>
    </source>
</evidence>
<dbReference type="AlphaFoldDB" id="A0A0H2RL52"/>
<dbReference type="InParanoid" id="A0A0H2RL52"/>
<dbReference type="Gene3D" id="1.20.5.170">
    <property type="match status" value="1"/>
</dbReference>
<sequence>MRHSDAYHLSYANAYPQYTVSPSSSPSTSSSSTAASAVSPSSPFGEHFHQAASLRKGFHPDLALPTRELFDFQFPPSPATTTNSLSSPLSPSMSSQAAMHMFNTPTPSPTSPTALDASRQSDGGSSPSSAKRASAAPSSSSSTKKPRACMSTKDFVPPDVTGLSKREARLVKNRAAAFLSRQRKREEFELMEIRVAELEQENVRLKAAADGLSPPPDSVSDRSSVSHSEYEHLRAQLASARQREQELAEQLERIKYQAQQVKTESQEPALSSTSSDGSSSGPSTPLMTPSSFPLSMRGIPNAKSGASLGLMVLLCALPSLLSGTSLPAASSLPMSSFLNMHSANSWDQNPVMLGTNEQEWEFDWAGNARAPKASAVSDRREKSMDVDGSDSSVEQRDAQWKKLDLVREDGESLGLGDLDISFDTSKSADGRLRVRVHSSTKTHEQMAIEPQTVSHSDASLSLGAPEHELSFAPPPLYIPDTDPLGPFLGISSPNSLIPTNGEYHFDAASIFGTGALAGSVVERQTSSQGSTRRVRIALKSAPAPGGEGGEWEIELR</sequence>
<feature type="compositionally biased region" description="Low complexity" evidence="7">
    <location>
        <begin position="19"/>
        <end position="43"/>
    </location>
</feature>
<evidence type="ECO:0000256" key="3">
    <source>
        <dbReference type="ARBA" id="ARBA00023015"/>
    </source>
</evidence>
<evidence type="ECO:0000313" key="10">
    <source>
        <dbReference type="Proteomes" id="UP000053477"/>
    </source>
</evidence>
<dbReference type="OrthoDB" id="674948at2759"/>
<proteinExistence type="inferred from homology"/>
<feature type="compositionally biased region" description="Low complexity" evidence="7">
    <location>
        <begin position="118"/>
        <end position="143"/>
    </location>
</feature>
<dbReference type="CDD" id="cd14812">
    <property type="entry name" value="bZIP_u3"/>
    <property type="match status" value="1"/>
</dbReference>
<dbReference type="GO" id="GO:0003677">
    <property type="term" value="F:DNA binding"/>
    <property type="evidence" value="ECO:0007669"/>
    <property type="project" value="UniProtKB-KW"/>
</dbReference>
<dbReference type="InterPro" id="IPR046347">
    <property type="entry name" value="bZIP_sf"/>
</dbReference>
<feature type="compositionally biased region" description="Polar residues" evidence="7">
    <location>
        <begin position="258"/>
        <end position="270"/>
    </location>
</feature>
<feature type="compositionally biased region" description="Low complexity" evidence="7">
    <location>
        <begin position="79"/>
        <end position="95"/>
    </location>
</feature>
<dbReference type="PANTHER" id="PTHR47416:SF8">
    <property type="entry name" value="BASIC-LEUCINE ZIPPER TRANSCRIPTION FACTOR E-RELATED"/>
    <property type="match status" value="1"/>
</dbReference>
<dbReference type="Pfam" id="PF00170">
    <property type="entry name" value="bZIP_1"/>
    <property type="match status" value="1"/>
</dbReference>
<dbReference type="PROSITE" id="PS50217">
    <property type="entry name" value="BZIP"/>
    <property type="match status" value="1"/>
</dbReference>